<comment type="caution">
    <text evidence="1">The sequence shown here is derived from an EMBL/GenBank/DDBJ whole genome shotgun (WGS) entry which is preliminary data.</text>
</comment>
<dbReference type="EMBL" id="WNYA01000006">
    <property type="protein sequence ID" value="KAG8569086.1"/>
    <property type="molecule type" value="Genomic_DNA"/>
</dbReference>
<gene>
    <name evidence="1" type="ORF">GDO81_014256</name>
</gene>
<name>A0AAV7B974_ENGPU</name>
<evidence type="ECO:0000313" key="1">
    <source>
        <dbReference type="EMBL" id="KAG8569086.1"/>
    </source>
</evidence>
<keyword evidence="2" id="KW-1185">Reference proteome</keyword>
<accession>A0AAV7B974</accession>
<reference evidence="1" key="1">
    <citation type="thesis" date="2020" institute="ProQuest LLC" country="789 East Eisenhower Parkway, Ann Arbor, MI, USA">
        <title>Comparative Genomics and Chromosome Evolution.</title>
        <authorList>
            <person name="Mudd A.B."/>
        </authorList>
    </citation>
    <scope>NUCLEOTIDE SEQUENCE</scope>
    <source>
        <strain evidence="1">237g6f4</strain>
        <tissue evidence="1">Blood</tissue>
    </source>
</reference>
<organism evidence="1 2">
    <name type="scientific">Engystomops pustulosus</name>
    <name type="common">Tungara frog</name>
    <name type="synonym">Physalaemus pustulosus</name>
    <dbReference type="NCBI Taxonomy" id="76066"/>
    <lineage>
        <taxon>Eukaryota</taxon>
        <taxon>Metazoa</taxon>
        <taxon>Chordata</taxon>
        <taxon>Craniata</taxon>
        <taxon>Vertebrata</taxon>
        <taxon>Euteleostomi</taxon>
        <taxon>Amphibia</taxon>
        <taxon>Batrachia</taxon>
        <taxon>Anura</taxon>
        <taxon>Neobatrachia</taxon>
        <taxon>Hyloidea</taxon>
        <taxon>Leptodactylidae</taxon>
        <taxon>Leiuperinae</taxon>
        <taxon>Engystomops</taxon>
    </lineage>
</organism>
<dbReference type="Proteomes" id="UP000824782">
    <property type="component" value="Unassembled WGS sequence"/>
</dbReference>
<protein>
    <submittedName>
        <fullName evidence="1">Uncharacterized protein</fullName>
    </submittedName>
</protein>
<evidence type="ECO:0000313" key="2">
    <source>
        <dbReference type="Proteomes" id="UP000824782"/>
    </source>
</evidence>
<proteinExistence type="predicted"/>
<dbReference type="AlphaFoldDB" id="A0AAV7B974"/>
<sequence>MVTTYLHVSHYILQHRALLAYARRTIMKTGQKDIENHSNKQQQVPIYIQGLHRNCQSGMKVLLRVIVKNNMWYNQVYRAAASPDVTSDRSQTRQ</sequence>